<proteinExistence type="predicted"/>
<feature type="region of interest" description="Disordered" evidence="1">
    <location>
        <begin position="1"/>
        <end position="110"/>
    </location>
</feature>
<dbReference type="Proteomes" id="UP000807469">
    <property type="component" value="Unassembled WGS sequence"/>
</dbReference>
<feature type="region of interest" description="Disordered" evidence="1">
    <location>
        <begin position="208"/>
        <end position="249"/>
    </location>
</feature>
<gene>
    <name evidence="2" type="ORF">BDN70DRAFT_935091</name>
</gene>
<comment type="caution">
    <text evidence="2">The sequence shown here is derived from an EMBL/GenBank/DDBJ whole genome shotgun (WGS) entry which is preliminary data.</text>
</comment>
<feature type="compositionally biased region" description="Polar residues" evidence="1">
    <location>
        <begin position="95"/>
        <end position="108"/>
    </location>
</feature>
<reference evidence="2" key="1">
    <citation type="submission" date="2020-11" db="EMBL/GenBank/DDBJ databases">
        <authorList>
            <consortium name="DOE Joint Genome Institute"/>
            <person name="Ahrendt S."/>
            <person name="Riley R."/>
            <person name="Andreopoulos W."/>
            <person name="Labutti K."/>
            <person name="Pangilinan J."/>
            <person name="Ruiz-Duenas F.J."/>
            <person name="Barrasa J.M."/>
            <person name="Sanchez-Garcia M."/>
            <person name="Camarero S."/>
            <person name="Miyauchi S."/>
            <person name="Serrano A."/>
            <person name="Linde D."/>
            <person name="Babiker R."/>
            <person name="Drula E."/>
            <person name="Ayuso-Fernandez I."/>
            <person name="Pacheco R."/>
            <person name="Padilla G."/>
            <person name="Ferreira P."/>
            <person name="Barriuso J."/>
            <person name="Kellner H."/>
            <person name="Castanera R."/>
            <person name="Alfaro M."/>
            <person name="Ramirez L."/>
            <person name="Pisabarro A.G."/>
            <person name="Kuo A."/>
            <person name="Tritt A."/>
            <person name="Lipzen A."/>
            <person name="He G."/>
            <person name="Yan M."/>
            <person name="Ng V."/>
            <person name="Cullen D."/>
            <person name="Martin F."/>
            <person name="Rosso M.-N."/>
            <person name="Henrissat B."/>
            <person name="Hibbett D."/>
            <person name="Martinez A.T."/>
            <person name="Grigoriev I.V."/>
        </authorList>
    </citation>
    <scope>NUCLEOTIDE SEQUENCE</scope>
    <source>
        <strain evidence="2">CIRM-BRFM 674</strain>
    </source>
</reference>
<sequence>MPAHMDSPLDVTHPSWYRNDGTARTIRSGVPSLRSTPSYSSSSSKSHPNSQPQSRMPSSQSTPPPHFSSSSISISTTTATSPTSSTRRARGPRAQPQSRSSRVDSPNFSADGAVQDRRHAAGEDGRLIAPVQATGSMSGDTVMEWTSQIKRNEQAARFRSFPQPRLVAVDPIAQETLSASSLAPSEIEQLRQWEIMHAQATYRAQEVASNARTPSHPRTYSAQPSSLRLVGSYPQSPVEPEYPPDPAGPLHDIENNLQVDRPIATASRTQTSVVHRARGDRRNHAFVPPRSKAEANIPPGGSWYRPGPPRPSVIRKKDKRAKKTKEQDSQTPSQQNKGWYGSIIGMLGSGKA</sequence>
<dbReference type="AlphaFoldDB" id="A0A9P5YYV5"/>
<organism evidence="2 3">
    <name type="scientific">Pholiota conissans</name>
    <dbReference type="NCBI Taxonomy" id="109636"/>
    <lineage>
        <taxon>Eukaryota</taxon>
        <taxon>Fungi</taxon>
        <taxon>Dikarya</taxon>
        <taxon>Basidiomycota</taxon>
        <taxon>Agaricomycotina</taxon>
        <taxon>Agaricomycetes</taxon>
        <taxon>Agaricomycetidae</taxon>
        <taxon>Agaricales</taxon>
        <taxon>Agaricineae</taxon>
        <taxon>Strophariaceae</taxon>
        <taxon>Pholiota</taxon>
    </lineage>
</organism>
<name>A0A9P5YYV5_9AGAR</name>
<protein>
    <submittedName>
        <fullName evidence="2">Uncharacterized protein</fullName>
    </submittedName>
</protein>
<evidence type="ECO:0000256" key="1">
    <source>
        <dbReference type="SAM" id="MobiDB-lite"/>
    </source>
</evidence>
<feature type="region of interest" description="Disordered" evidence="1">
    <location>
        <begin position="286"/>
        <end position="352"/>
    </location>
</feature>
<feature type="compositionally biased region" description="Polar residues" evidence="1">
    <location>
        <begin position="208"/>
        <end position="226"/>
    </location>
</feature>
<dbReference type="OrthoDB" id="10673932at2759"/>
<evidence type="ECO:0000313" key="2">
    <source>
        <dbReference type="EMBL" id="KAF9476401.1"/>
    </source>
</evidence>
<evidence type="ECO:0000313" key="3">
    <source>
        <dbReference type="Proteomes" id="UP000807469"/>
    </source>
</evidence>
<feature type="compositionally biased region" description="Basic residues" evidence="1">
    <location>
        <begin position="313"/>
        <end position="323"/>
    </location>
</feature>
<keyword evidence="3" id="KW-1185">Reference proteome</keyword>
<feature type="compositionally biased region" description="Low complexity" evidence="1">
    <location>
        <begin position="31"/>
        <end position="86"/>
    </location>
</feature>
<accession>A0A9P5YYV5</accession>
<dbReference type="EMBL" id="MU155296">
    <property type="protein sequence ID" value="KAF9476401.1"/>
    <property type="molecule type" value="Genomic_DNA"/>
</dbReference>